<evidence type="ECO:0000256" key="27">
    <source>
        <dbReference type="PIRNR" id="PIRNR000727"/>
    </source>
</evidence>
<keyword evidence="20" id="KW-0915">Sodium</keyword>
<dbReference type="InterPro" id="IPR018042">
    <property type="entry name" value="Aspartate_kinase_CS"/>
</dbReference>
<comment type="pathway">
    <text evidence="6 27">Amino-acid biosynthesis; L-threonine biosynthesis; L-threonine from L-aspartate: step 1/5.</text>
</comment>
<dbReference type="UniPathway" id="UPA00051">
    <property type="reaction ID" value="UER00462"/>
</dbReference>
<comment type="catalytic activity">
    <reaction evidence="25">
        <text>L-homoserine + NADP(+) = L-aspartate 4-semialdehyde + NADPH + H(+)</text>
        <dbReference type="Rhea" id="RHEA:15761"/>
        <dbReference type="ChEBI" id="CHEBI:15378"/>
        <dbReference type="ChEBI" id="CHEBI:57476"/>
        <dbReference type="ChEBI" id="CHEBI:57783"/>
        <dbReference type="ChEBI" id="CHEBI:58349"/>
        <dbReference type="ChEBI" id="CHEBI:537519"/>
        <dbReference type="EC" id="1.1.1.3"/>
    </reaction>
    <physiologicalReaction direction="right-to-left" evidence="25">
        <dbReference type="Rhea" id="RHEA:15763"/>
    </physiologicalReaction>
</comment>
<dbReference type="UniPathway" id="UPA00034">
    <property type="reaction ID" value="UER00015"/>
</dbReference>
<comment type="caution">
    <text evidence="31">The sequence shown here is derived from an EMBL/GenBank/DDBJ whole genome shotgun (WGS) entry which is preliminary data.</text>
</comment>
<evidence type="ECO:0000256" key="21">
    <source>
        <dbReference type="ARBA" id="ARBA00023167"/>
    </source>
</evidence>
<evidence type="ECO:0000256" key="5">
    <source>
        <dbReference type="ARBA" id="ARBA00005062"/>
    </source>
</evidence>
<accession>A0A4R1J8B5</accession>
<dbReference type="GO" id="GO:0009089">
    <property type="term" value="P:lysine biosynthetic process via diaminopimelate"/>
    <property type="evidence" value="ECO:0007669"/>
    <property type="project" value="UniProtKB-UniRule"/>
</dbReference>
<keyword evidence="13" id="KW-0479">Metal-binding</keyword>
<evidence type="ECO:0000256" key="18">
    <source>
        <dbReference type="ARBA" id="ARBA00023002"/>
    </source>
</evidence>
<keyword evidence="21" id="KW-0486">Methionine biosynthesis</keyword>
<gene>
    <name evidence="31" type="ORF">EV690_3413</name>
</gene>
<protein>
    <recommendedName>
        <fullName evidence="27">Bifunctional aspartokinase/homoserine dehydrogenase</fullName>
    </recommendedName>
    <domain>
        <recommendedName>
            <fullName evidence="27">Aspartokinase</fullName>
            <ecNumber evidence="27">2.7.2.4</ecNumber>
        </recommendedName>
    </domain>
    <domain>
        <recommendedName>
            <fullName evidence="27">Homoserine dehydrogenase</fullName>
            <ecNumber evidence="27">1.1.1.3</ecNumber>
        </recommendedName>
    </domain>
</protein>
<dbReference type="PROSITE" id="PS01042">
    <property type="entry name" value="HOMOSER_DHGENASE"/>
    <property type="match status" value="1"/>
</dbReference>
<evidence type="ECO:0000256" key="12">
    <source>
        <dbReference type="ARBA" id="ARBA00022697"/>
    </source>
</evidence>
<evidence type="ECO:0000256" key="1">
    <source>
        <dbReference type="ARBA" id="ARBA00001920"/>
    </source>
</evidence>
<keyword evidence="16 27" id="KW-0067">ATP-binding</keyword>
<dbReference type="GO" id="GO:0009088">
    <property type="term" value="P:threonine biosynthetic process"/>
    <property type="evidence" value="ECO:0007669"/>
    <property type="project" value="UniProtKB-UniRule"/>
</dbReference>
<dbReference type="InterPro" id="IPR049638">
    <property type="entry name" value="AK-HD"/>
</dbReference>
<dbReference type="InterPro" id="IPR005106">
    <property type="entry name" value="Asp/hSer_DH_NAD-bd"/>
</dbReference>
<dbReference type="FunFam" id="3.30.360.10:FF:000006">
    <property type="entry name" value="Bifunctional aspartokinase/homoserine dehydrogenase"/>
    <property type="match status" value="1"/>
</dbReference>
<evidence type="ECO:0000256" key="4">
    <source>
        <dbReference type="ARBA" id="ARBA00005056"/>
    </source>
</evidence>
<dbReference type="EC" id="1.1.1.3" evidence="27"/>
<comment type="catalytic activity">
    <reaction evidence="26">
        <text>L-homoserine + NAD(+) = L-aspartate 4-semialdehyde + NADH + H(+)</text>
        <dbReference type="Rhea" id="RHEA:15757"/>
        <dbReference type="ChEBI" id="CHEBI:15378"/>
        <dbReference type="ChEBI" id="CHEBI:57476"/>
        <dbReference type="ChEBI" id="CHEBI:57540"/>
        <dbReference type="ChEBI" id="CHEBI:57945"/>
        <dbReference type="ChEBI" id="CHEBI:537519"/>
        <dbReference type="EC" id="1.1.1.3"/>
    </reaction>
    <physiologicalReaction direction="right-to-left" evidence="26">
        <dbReference type="Rhea" id="RHEA:15759"/>
    </physiologicalReaction>
</comment>
<dbReference type="InterPro" id="IPR011147">
    <property type="entry name" value="Bifunc_Aspkin/hSer_DH"/>
</dbReference>
<dbReference type="GO" id="GO:0046872">
    <property type="term" value="F:metal ion binding"/>
    <property type="evidence" value="ECO:0007669"/>
    <property type="project" value="UniProtKB-KW"/>
</dbReference>
<evidence type="ECO:0000259" key="29">
    <source>
        <dbReference type="Pfam" id="PF00742"/>
    </source>
</evidence>
<dbReference type="EC" id="2.7.2.4" evidence="27"/>
<comment type="cofactor">
    <cofactor evidence="1">
        <name>a metal cation</name>
        <dbReference type="ChEBI" id="CHEBI:25213"/>
    </cofactor>
</comment>
<dbReference type="AlphaFoldDB" id="A0A4R1J8B5"/>
<dbReference type="InterPro" id="IPR001341">
    <property type="entry name" value="Asp_kinase"/>
</dbReference>
<dbReference type="PIRSF" id="PIRSF000727">
    <property type="entry name" value="ThrA"/>
    <property type="match status" value="1"/>
</dbReference>
<organism evidence="31 32">
    <name type="scientific">Celerinatantimonas diazotrophica</name>
    <dbReference type="NCBI Taxonomy" id="412034"/>
    <lineage>
        <taxon>Bacteria</taxon>
        <taxon>Pseudomonadati</taxon>
        <taxon>Pseudomonadota</taxon>
        <taxon>Gammaproteobacteria</taxon>
        <taxon>Celerinatantimonadaceae</taxon>
        <taxon>Celerinatantimonas</taxon>
    </lineage>
</organism>
<dbReference type="PROSITE" id="PS00324">
    <property type="entry name" value="ASPARTOKINASE"/>
    <property type="match status" value="1"/>
</dbReference>
<evidence type="ECO:0000256" key="23">
    <source>
        <dbReference type="ARBA" id="ARBA00044938"/>
    </source>
</evidence>
<evidence type="ECO:0000256" key="13">
    <source>
        <dbReference type="ARBA" id="ARBA00022723"/>
    </source>
</evidence>
<dbReference type="InterPro" id="IPR019811">
    <property type="entry name" value="HDH_CS"/>
</dbReference>
<dbReference type="GO" id="GO:0004412">
    <property type="term" value="F:homoserine dehydrogenase activity"/>
    <property type="evidence" value="ECO:0007669"/>
    <property type="project" value="UniProtKB-UniRule"/>
</dbReference>
<feature type="domain" description="Aspartate/glutamate/uridylate kinase" evidence="28">
    <location>
        <begin position="6"/>
        <end position="279"/>
    </location>
</feature>
<comment type="pathway">
    <text evidence="5 27">Amino-acid biosynthesis; L-methionine biosynthesis via de novo pathway; L-homoserine from L-aspartate: step 3/3.</text>
</comment>
<evidence type="ECO:0000256" key="10">
    <source>
        <dbReference type="ARBA" id="ARBA00022605"/>
    </source>
</evidence>
<keyword evidence="19" id="KW-0520">NAD</keyword>
<evidence type="ECO:0000313" key="32">
    <source>
        <dbReference type="Proteomes" id="UP000295565"/>
    </source>
</evidence>
<dbReference type="PANTHER" id="PTHR43070:SF5">
    <property type="entry name" value="HOMOSERINE DEHYDROGENASE"/>
    <property type="match status" value="1"/>
</dbReference>
<keyword evidence="17 27" id="KW-0521">NADP</keyword>
<dbReference type="SUPFAM" id="SSF53633">
    <property type="entry name" value="Carbamate kinase-like"/>
    <property type="match status" value="1"/>
</dbReference>
<sequence length="802" mass="89302">MSIPQRHVHKFGGSSLADKSCFQRVVEIIVKYTQPGDLIVVSAAGKTTNRLLELLELAGEQESSCQTVFDSLYSFQHELISELLQGDWAEQLLAELASDRIVISQMLRESLDEFARNEILSFGERWSARLLSALLNQSDHESDYLDSREFFVAPNGVQPQVDVRLSQPKLAALLAAHPISQRLVVTGFIARDIDGHTITLGRNGSDYSATELAALADAQTTTIWSDVAGIFSADPRRVREAQLLDKISLAEAAELSHIGASVLHVRSLEPLFRSRQKLTLRSSYTPEEGMTQVLRVAPGHLGARIVSALDDVCLIDVHDTNESHCAMLLEHLSAIQLLPLSYSKRRDCQTLRLVYTQELYSRALAAVEQWAGEYQFYVQGLCGYSLLALVGRGVSEHRDHSRALYQVLSSLPITFVQSADSTHSLVAVLPKTTLDPLLNELHQTLFSQPRRIGLMLFGKGNIGRQWLELFAQQREVMEQRYHLRLILAGVFGRQGGVVDFHGLDPETVLHPFTPKPVVWSQLLERVSEHPFDELVAIDMTASDELSLYYPQVAQLGVHLITANKYAGSAKVEFYQHICQQFRDHGGQWLYNATVGAGLPVQSSIKMLRDAGDEIREISGIFSGTLSWLFQNFDGSVPFSQLLRQAWEQGLTEPDPREDLSGQDVARKLLILAREAGYMLENSQIQLHSLVPESLQSIPVDEFMARISELDTSLLEQLNTAQSQQQVIRYVAKFTRAGIAEIGLQSFDVHHPFANLRPCDNVFAIQSNWYCDNPLVIQGPGAGREVTAGAVQSDLVSLCQLLC</sequence>
<dbReference type="RefSeq" id="WP_131914148.1">
    <property type="nucleotide sequence ID" value="NZ_OU594967.1"/>
</dbReference>
<comment type="function">
    <text evidence="23">Bifunctional aspartate kinase and homoserine dehydrogenase that catalyzes the first and the third steps toward the synthesis of lysine, methionine and threonine from aspartate.</text>
</comment>
<dbReference type="NCBIfam" id="NF007003">
    <property type="entry name" value="PRK09466.1"/>
    <property type="match status" value="1"/>
</dbReference>
<dbReference type="SUPFAM" id="SSF51735">
    <property type="entry name" value="NAD(P)-binding Rossmann-fold domains"/>
    <property type="match status" value="1"/>
</dbReference>
<dbReference type="Pfam" id="PF00742">
    <property type="entry name" value="Homoserine_dh"/>
    <property type="match status" value="1"/>
</dbReference>
<keyword evidence="11 27" id="KW-0808">Transferase</keyword>
<comment type="pathway">
    <text evidence="2 27">Amino-acid biosynthesis; L-lysine biosynthesis via DAP pathway; (S)-tetrahydrodipicolinate from L-aspartate: step 1/4.</text>
</comment>
<dbReference type="Gene3D" id="3.40.1160.10">
    <property type="entry name" value="Acetylglutamate kinase-like"/>
    <property type="match status" value="1"/>
</dbReference>
<dbReference type="NCBIfam" id="TIGR00657">
    <property type="entry name" value="asp_kinases"/>
    <property type="match status" value="1"/>
</dbReference>
<evidence type="ECO:0000256" key="22">
    <source>
        <dbReference type="ARBA" id="ARBA00023268"/>
    </source>
</evidence>
<keyword evidence="18 27" id="KW-0560">Oxidoreductase</keyword>
<evidence type="ECO:0000259" key="28">
    <source>
        <dbReference type="Pfam" id="PF00696"/>
    </source>
</evidence>
<evidence type="ECO:0000256" key="25">
    <source>
        <dbReference type="ARBA" id="ARBA00048841"/>
    </source>
</evidence>
<name>A0A4R1J8B5_9GAMM</name>
<dbReference type="GO" id="GO:0009086">
    <property type="term" value="P:methionine biosynthetic process"/>
    <property type="evidence" value="ECO:0007669"/>
    <property type="project" value="UniProtKB-KW"/>
</dbReference>
<evidence type="ECO:0000256" key="14">
    <source>
        <dbReference type="ARBA" id="ARBA00022741"/>
    </source>
</evidence>
<keyword evidence="32" id="KW-1185">Reference proteome</keyword>
<evidence type="ECO:0000256" key="8">
    <source>
        <dbReference type="ARBA" id="ARBA00010046"/>
    </source>
</evidence>
<keyword evidence="15 27" id="KW-0418">Kinase</keyword>
<evidence type="ECO:0000313" key="31">
    <source>
        <dbReference type="EMBL" id="TCK46825.1"/>
    </source>
</evidence>
<dbReference type="Pfam" id="PF00696">
    <property type="entry name" value="AA_kinase"/>
    <property type="match status" value="1"/>
</dbReference>
<comment type="subunit">
    <text evidence="9 27">Homotetramer.</text>
</comment>
<dbReference type="Pfam" id="PF03447">
    <property type="entry name" value="NAD_binding_3"/>
    <property type="match status" value="1"/>
</dbReference>
<dbReference type="GO" id="GO:0005524">
    <property type="term" value="F:ATP binding"/>
    <property type="evidence" value="ECO:0007669"/>
    <property type="project" value="UniProtKB-UniRule"/>
</dbReference>
<dbReference type="EMBL" id="SMGD01000017">
    <property type="protein sequence ID" value="TCK46825.1"/>
    <property type="molecule type" value="Genomic_DNA"/>
</dbReference>
<evidence type="ECO:0000256" key="20">
    <source>
        <dbReference type="ARBA" id="ARBA00023053"/>
    </source>
</evidence>
<dbReference type="OrthoDB" id="9799110at2"/>
<dbReference type="GO" id="GO:0004072">
    <property type="term" value="F:aspartate kinase activity"/>
    <property type="evidence" value="ECO:0007669"/>
    <property type="project" value="UniProtKB-UniRule"/>
</dbReference>
<evidence type="ECO:0000256" key="15">
    <source>
        <dbReference type="ARBA" id="ARBA00022777"/>
    </source>
</evidence>
<dbReference type="PANTHER" id="PTHR43070">
    <property type="match status" value="1"/>
</dbReference>
<dbReference type="InterPro" id="IPR036393">
    <property type="entry name" value="AceGlu_kinase-like_sf"/>
</dbReference>
<evidence type="ECO:0000259" key="30">
    <source>
        <dbReference type="Pfam" id="PF03447"/>
    </source>
</evidence>
<evidence type="ECO:0000256" key="16">
    <source>
        <dbReference type="ARBA" id="ARBA00022840"/>
    </source>
</evidence>
<evidence type="ECO:0000256" key="11">
    <source>
        <dbReference type="ARBA" id="ARBA00022679"/>
    </source>
</evidence>
<dbReference type="InterPro" id="IPR001048">
    <property type="entry name" value="Asp/Glu/Uridylate_kinase"/>
</dbReference>
<comment type="similarity">
    <text evidence="7 27">In the C-terminal section; belongs to the homoserine dehydrogenase family.</text>
</comment>
<comment type="pathway">
    <text evidence="4 27">Amino-acid biosynthesis; L-threonine biosynthesis; L-threonine from L-aspartate: step 3/5.</text>
</comment>
<keyword evidence="10 27" id="KW-0028">Amino-acid biosynthesis</keyword>
<dbReference type="InterPro" id="IPR042199">
    <property type="entry name" value="AsparK_Bifunc_asparK/hSer_DH"/>
</dbReference>
<keyword evidence="14 27" id="KW-0547">Nucleotide-binding</keyword>
<comment type="pathway">
    <text evidence="3 27">Amino-acid biosynthesis; L-methionine biosynthesis via de novo pathway; L-homoserine from L-aspartate: step 1/3.</text>
</comment>
<dbReference type="GO" id="GO:0009090">
    <property type="term" value="P:homoserine biosynthetic process"/>
    <property type="evidence" value="ECO:0007669"/>
    <property type="project" value="UniProtKB-ARBA"/>
</dbReference>
<evidence type="ECO:0000256" key="7">
    <source>
        <dbReference type="ARBA" id="ARBA00007952"/>
    </source>
</evidence>
<dbReference type="Proteomes" id="UP000295565">
    <property type="component" value="Unassembled WGS sequence"/>
</dbReference>
<evidence type="ECO:0000256" key="24">
    <source>
        <dbReference type="ARBA" id="ARBA00048561"/>
    </source>
</evidence>
<keyword evidence="22" id="KW-0511">Multifunctional enzyme</keyword>
<evidence type="ECO:0000256" key="19">
    <source>
        <dbReference type="ARBA" id="ARBA00023027"/>
    </source>
</evidence>
<dbReference type="Gene3D" id="3.30.360.10">
    <property type="entry name" value="Dihydrodipicolinate Reductase, domain 2"/>
    <property type="match status" value="1"/>
</dbReference>
<evidence type="ECO:0000256" key="3">
    <source>
        <dbReference type="ARBA" id="ARBA00004986"/>
    </source>
</evidence>
<feature type="domain" description="Aspartate/homoserine dehydrogenase NAD-binding" evidence="30">
    <location>
        <begin position="458"/>
        <end position="590"/>
    </location>
</feature>
<keyword evidence="12" id="KW-0791">Threonine biosynthesis</keyword>
<evidence type="ECO:0000256" key="6">
    <source>
        <dbReference type="ARBA" id="ARBA00005139"/>
    </source>
</evidence>
<evidence type="ECO:0000256" key="26">
    <source>
        <dbReference type="ARBA" id="ARBA00049031"/>
    </source>
</evidence>
<dbReference type="Gene3D" id="1.20.120.1320">
    <property type="entry name" value="Aspartokinase, catalytic domain"/>
    <property type="match status" value="1"/>
</dbReference>
<dbReference type="InterPro" id="IPR036291">
    <property type="entry name" value="NAD(P)-bd_dom_sf"/>
</dbReference>
<comment type="similarity">
    <text evidence="8 27">In the N-terminal section; belongs to the aspartokinase family.</text>
</comment>
<evidence type="ECO:0000256" key="17">
    <source>
        <dbReference type="ARBA" id="ARBA00022857"/>
    </source>
</evidence>
<proteinExistence type="inferred from homology"/>
<dbReference type="InterPro" id="IPR001342">
    <property type="entry name" value="HDH_cat"/>
</dbReference>
<reference evidence="31 32" key="1">
    <citation type="submission" date="2019-03" db="EMBL/GenBank/DDBJ databases">
        <title>Genomic Encyclopedia of Type Strains, Phase IV (KMG-IV): sequencing the most valuable type-strain genomes for metagenomic binning, comparative biology and taxonomic classification.</title>
        <authorList>
            <person name="Goeker M."/>
        </authorList>
    </citation>
    <scope>NUCLEOTIDE SEQUENCE [LARGE SCALE GENOMIC DNA]</scope>
    <source>
        <strain evidence="31 32">DSM 18577</strain>
    </source>
</reference>
<dbReference type="SUPFAM" id="SSF55347">
    <property type="entry name" value="Glyceraldehyde-3-phosphate dehydrogenase-like, C-terminal domain"/>
    <property type="match status" value="1"/>
</dbReference>
<dbReference type="UniPathway" id="UPA00050">
    <property type="reaction ID" value="UER00063"/>
</dbReference>
<dbReference type="GO" id="GO:0050661">
    <property type="term" value="F:NADP binding"/>
    <property type="evidence" value="ECO:0007669"/>
    <property type="project" value="UniProtKB-UniRule"/>
</dbReference>
<evidence type="ECO:0000256" key="2">
    <source>
        <dbReference type="ARBA" id="ARBA00004766"/>
    </source>
</evidence>
<evidence type="ECO:0000256" key="9">
    <source>
        <dbReference type="ARBA" id="ARBA00011881"/>
    </source>
</evidence>
<feature type="domain" description="Homoserine dehydrogenase catalytic" evidence="29">
    <location>
        <begin position="599"/>
        <end position="795"/>
    </location>
</feature>
<comment type="catalytic activity">
    <reaction evidence="24">
        <text>L-aspartate + ATP = 4-phospho-L-aspartate + ADP</text>
        <dbReference type="Rhea" id="RHEA:23776"/>
        <dbReference type="ChEBI" id="CHEBI:29991"/>
        <dbReference type="ChEBI" id="CHEBI:30616"/>
        <dbReference type="ChEBI" id="CHEBI:57535"/>
        <dbReference type="ChEBI" id="CHEBI:456216"/>
        <dbReference type="EC" id="2.7.2.4"/>
    </reaction>
    <physiologicalReaction direction="left-to-right" evidence="24">
        <dbReference type="Rhea" id="RHEA:23777"/>
    </physiologicalReaction>
</comment>
<dbReference type="Gene3D" id="3.40.50.720">
    <property type="entry name" value="NAD(P)-binding Rossmann-like Domain"/>
    <property type="match status" value="1"/>
</dbReference>